<evidence type="ECO:0000313" key="6">
    <source>
        <dbReference type="Proteomes" id="UP000078559"/>
    </source>
</evidence>
<feature type="region of interest" description="Disordered" evidence="1">
    <location>
        <begin position="267"/>
        <end position="326"/>
    </location>
</feature>
<reference evidence="5" key="1">
    <citation type="submission" date="2014-12" db="EMBL/GenBank/DDBJ databases">
        <title>Genome Sequence of Valsa Canker Pathogens Uncovers a Specific Adaption of Colonization on Woody Bark.</title>
        <authorList>
            <person name="Yin Z."/>
            <person name="Liu H."/>
            <person name="Gao X."/>
            <person name="Li Z."/>
            <person name="Song N."/>
            <person name="Ke X."/>
            <person name="Dai Q."/>
            <person name="Wu Y."/>
            <person name="Sun Y."/>
            <person name="Xu J.-R."/>
            <person name="Kang Z.K."/>
            <person name="Wang L."/>
            <person name="Huang L."/>
        </authorList>
    </citation>
    <scope>NUCLEOTIDE SEQUENCE [LARGE SCALE GENOMIC DNA]</scope>
    <source>
        <strain evidence="5">03-8</strain>
    </source>
</reference>
<organism evidence="5 6">
    <name type="scientific">Cytospora mali</name>
    <name type="common">Apple Valsa canker fungus</name>
    <name type="synonym">Valsa mali</name>
    <dbReference type="NCBI Taxonomy" id="578113"/>
    <lineage>
        <taxon>Eukaryota</taxon>
        <taxon>Fungi</taxon>
        <taxon>Dikarya</taxon>
        <taxon>Ascomycota</taxon>
        <taxon>Pezizomycotina</taxon>
        <taxon>Sordariomycetes</taxon>
        <taxon>Sordariomycetidae</taxon>
        <taxon>Diaporthales</taxon>
        <taxon>Cytosporaceae</taxon>
        <taxon>Cytospora</taxon>
    </lineage>
</organism>
<dbReference type="PROSITE" id="PS51212">
    <property type="entry name" value="WSC"/>
    <property type="match status" value="1"/>
</dbReference>
<sequence>MERHTRIVVTAALTAMILGFAAADPSIAVAYCASINTGQTTANTSIYQSEGLCYDLCNDQSYALGVLKGSDCWCSNYVPDTGDQVDTSKCDTSCPGYPDDYCGGDDLYGYIALDSSPKGTTGGATTATSTSKTKTDSVTTTSTSATPSSASATPSSTSSTSLTSDKSSKTTTTSAPESTTSTTEPTEVAQTTSQKNTGGTPTTITSVQTVTSAGTIIIQTITSISTPSSKSSGNGLTKGAIAGLTVGILAAVAAFILGAFLFRRHSRSTQPQSSMPGGGVDRRGSSAGIMSKAGTISSSGYGLAMEEDGSYGTPGRRMSMKPMDPRLDPKVGLYRIASHDSLNTIRDDQDYSRRVHEAPRVMRVTNPDPDPAD</sequence>
<accession>A0A194VWB9</accession>
<dbReference type="EMBL" id="CM003101">
    <property type="protein sequence ID" value="KUI68183.1"/>
    <property type="molecule type" value="Genomic_DNA"/>
</dbReference>
<evidence type="ECO:0000256" key="2">
    <source>
        <dbReference type="SAM" id="Phobius"/>
    </source>
</evidence>
<gene>
    <name evidence="5" type="ORF">VM1G_04061</name>
</gene>
<keyword evidence="2" id="KW-0812">Transmembrane</keyword>
<keyword evidence="3" id="KW-0732">Signal</keyword>
<protein>
    <submittedName>
        <fullName evidence="5">Cell wall integrity and stress response component 4</fullName>
    </submittedName>
</protein>
<feature type="transmembrane region" description="Helical" evidence="2">
    <location>
        <begin position="240"/>
        <end position="262"/>
    </location>
</feature>
<keyword evidence="2" id="KW-0472">Membrane</keyword>
<feature type="domain" description="WSC" evidence="4">
    <location>
        <begin position="26"/>
        <end position="114"/>
    </location>
</feature>
<keyword evidence="6" id="KW-1185">Reference proteome</keyword>
<keyword evidence="2" id="KW-1133">Transmembrane helix</keyword>
<dbReference type="SMART" id="SM00321">
    <property type="entry name" value="WSC"/>
    <property type="match status" value="1"/>
</dbReference>
<dbReference type="PANTHER" id="PTHR16861">
    <property type="entry name" value="GLYCOPROTEIN 38"/>
    <property type="match status" value="1"/>
</dbReference>
<name>A0A194VWB9_CYTMA</name>
<feature type="signal peptide" evidence="3">
    <location>
        <begin position="1"/>
        <end position="23"/>
    </location>
</feature>
<evidence type="ECO:0000256" key="3">
    <source>
        <dbReference type="SAM" id="SignalP"/>
    </source>
</evidence>
<dbReference type="OrthoDB" id="2537459at2759"/>
<dbReference type="PANTHER" id="PTHR16861:SF9">
    <property type="entry name" value="CELL WALL INTEGRITY AND STRESS RESPONSE COMPONENT 1"/>
    <property type="match status" value="1"/>
</dbReference>
<dbReference type="SMR" id="A0A194VWB9"/>
<proteinExistence type="predicted"/>
<dbReference type="InterPro" id="IPR002889">
    <property type="entry name" value="WSC_carb-bd"/>
</dbReference>
<evidence type="ECO:0000259" key="4">
    <source>
        <dbReference type="PROSITE" id="PS51212"/>
    </source>
</evidence>
<dbReference type="Pfam" id="PF01822">
    <property type="entry name" value="WSC"/>
    <property type="match status" value="1"/>
</dbReference>
<evidence type="ECO:0000256" key="1">
    <source>
        <dbReference type="SAM" id="MobiDB-lite"/>
    </source>
</evidence>
<dbReference type="AlphaFoldDB" id="A0A194VWB9"/>
<evidence type="ECO:0000313" key="5">
    <source>
        <dbReference type="EMBL" id="KUI68183.1"/>
    </source>
</evidence>
<feature type="chain" id="PRO_5008266882" evidence="3">
    <location>
        <begin position="24"/>
        <end position="373"/>
    </location>
</feature>
<feature type="region of interest" description="Disordered" evidence="1">
    <location>
        <begin position="118"/>
        <end position="206"/>
    </location>
</feature>
<dbReference type="Proteomes" id="UP000078559">
    <property type="component" value="Chromosome 4"/>
</dbReference>